<feature type="disulfide bond" evidence="2">
    <location>
        <begin position="77"/>
        <end position="101"/>
    </location>
</feature>
<organism evidence="4">
    <name type="scientific">uncultured Nocardioidaceae bacterium</name>
    <dbReference type="NCBI Taxonomy" id="253824"/>
    <lineage>
        <taxon>Bacteria</taxon>
        <taxon>Bacillati</taxon>
        <taxon>Actinomycetota</taxon>
        <taxon>Actinomycetes</taxon>
        <taxon>Propionibacteriales</taxon>
        <taxon>Nocardioidaceae</taxon>
        <taxon>environmental samples</taxon>
    </lineage>
</organism>
<proteinExistence type="predicted"/>
<feature type="domain" description="SGNH hydrolase-type esterase" evidence="3">
    <location>
        <begin position="57"/>
        <end position="283"/>
    </location>
</feature>
<keyword evidence="2" id="KW-1015">Disulfide bond</keyword>
<evidence type="ECO:0000256" key="1">
    <source>
        <dbReference type="PIRSR" id="PIRSR637460-1"/>
    </source>
</evidence>
<dbReference type="PANTHER" id="PTHR37981:SF1">
    <property type="entry name" value="SGNH HYDROLASE-TYPE ESTERASE DOMAIN-CONTAINING PROTEIN"/>
    <property type="match status" value="1"/>
</dbReference>
<dbReference type="InterPro" id="IPR037460">
    <property type="entry name" value="SEST-like"/>
</dbReference>
<dbReference type="SUPFAM" id="SSF52266">
    <property type="entry name" value="SGNH hydrolase"/>
    <property type="match status" value="1"/>
</dbReference>
<evidence type="ECO:0000259" key="3">
    <source>
        <dbReference type="Pfam" id="PF13472"/>
    </source>
</evidence>
<name>A0A6J4LZ43_9ACTN</name>
<dbReference type="GO" id="GO:0004806">
    <property type="term" value="F:triacylglycerol lipase activity"/>
    <property type="evidence" value="ECO:0007669"/>
    <property type="project" value="TreeGrafter"/>
</dbReference>
<feature type="active site" description="Nucleophile" evidence="1">
    <location>
        <position position="61"/>
    </location>
</feature>
<dbReference type="EMBL" id="CADCUI010000027">
    <property type="protein sequence ID" value="CAA9345727.1"/>
    <property type="molecule type" value="Genomic_DNA"/>
</dbReference>
<dbReference type="Gene3D" id="3.40.50.1110">
    <property type="entry name" value="SGNH hydrolase"/>
    <property type="match status" value="1"/>
</dbReference>
<evidence type="ECO:0000313" key="4">
    <source>
        <dbReference type="EMBL" id="CAA9345727.1"/>
    </source>
</evidence>
<dbReference type="CDD" id="cd01823">
    <property type="entry name" value="SEST_like"/>
    <property type="match status" value="1"/>
</dbReference>
<dbReference type="PANTHER" id="PTHR37981">
    <property type="entry name" value="LIPASE 2"/>
    <property type="match status" value="1"/>
</dbReference>
<dbReference type="GO" id="GO:0019433">
    <property type="term" value="P:triglyceride catabolic process"/>
    <property type="evidence" value="ECO:0007669"/>
    <property type="project" value="TreeGrafter"/>
</dbReference>
<reference evidence="4" key="1">
    <citation type="submission" date="2020-02" db="EMBL/GenBank/DDBJ databases">
        <authorList>
            <person name="Meier V. D."/>
        </authorList>
    </citation>
    <scope>NUCLEOTIDE SEQUENCE</scope>
    <source>
        <strain evidence="4">AVDCRST_MAG34</strain>
    </source>
</reference>
<gene>
    <name evidence="4" type="ORF">AVDCRST_MAG34-1230</name>
</gene>
<dbReference type="Pfam" id="PF13472">
    <property type="entry name" value="Lipase_GDSL_2"/>
    <property type="match status" value="1"/>
</dbReference>
<sequence length="298" mass="31199">MDLGPADKGPGVGSGPRRQSTAAVVACLVLVVLLVSCSSPVGSPAPRAEPEFETYAALGDSFTAAPYVPTTSLASGCFRSTGNYPSLLAERLDARLRDASCSAATTHDVSRRQVFGLGDLRASVPPQLRVVRRGTDLVTVGIGGNDEQLFGSLVRDRSGVELGDAAAVAQRTGGRVGRVLRAVRSAAPSATVVLVGYPRLVDPARGCRKMPIGGADRPVLARVERALNKALARTAERADVLFLDMHPLSRGHEICSDDPWVNGQATDDRRAAAYHPFPEGQQAVADALLALLSADAAR</sequence>
<dbReference type="AlphaFoldDB" id="A0A6J4LZ43"/>
<feature type="disulfide bond" evidence="2">
    <location>
        <begin position="207"/>
        <end position="255"/>
    </location>
</feature>
<accession>A0A6J4LZ43</accession>
<dbReference type="InterPro" id="IPR013830">
    <property type="entry name" value="SGNH_hydro"/>
</dbReference>
<feature type="active site" evidence="1">
    <location>
        <position position="275"/>
    </location>
</feature>
<protein>
    <recommendedName>
        <fullName evidence="3">SGNH hydrolase-type esterase domain-containing protein</fullName>
    </recommendedName>
</protein>
<evidence type="ECO:0000256" key="2">
    <source>
        <dbReference type="PIRSR" id="PIRSR637460-2"/>
    </source>
</evidence>
<dbReference type="InterPro" id="IPR036514">
    <property type="entry name" value="SGNH_hydro_sf"/>
</dbReference>